<name>A0ABV2Q3K6_9BURK</name>
<protein>
    <submittedName>
        <fullName evidence="2">Uncharacterized protein</fullName>
    </submittedName>
</protein>
<comment type="caution">
    <text evidence="2">The sequence shown here is derived from an EMBL/GenBank/DDBJ whole genome shotgun (WGS) entry which is preliminary data.</text>
</comment>
<dbReference type="EMBL" id="JBEPSH010000001">
    <property type="protein sequence ID" value="MET4575604.1"/>
    <property type="molecule type" value="Genomic_DNA"/>
</dbReference>
<reference evidence="2 3" key="1">
    <citation type="submission" date="2024-06" db="EMBL/GenBank/DDBJ databases">
        <title>Sorghum-associated microbial communities from plants grown in Nebraska, USA.</title>
        <authorList>
            <person name="Schachtman D."/>
        </authorList>
    </citation>
    <scope>NUCLEOTIDE SEQUENCE [LARGE SCALE GENOMIC DNA]</scope>
    <source>
        <strain evidence="2 3">2709</strain>
    </source>
</reference>
<accession>A0ABV2Q3K6</accession>
<gene>
    <name evidence="2" type="ORF">ABIE13_000701</name>
</gene>
<sequence>MVLSVKAAMPSRLRVISSPYSLLFYPKGGFSMTMKFIALATLTAALALPFGAVQAQTANNTTKKPAATTKAPAKKPAATQAKKPVAKRKVPAKTAKAVEAATPVESLSSRLSEKELAIADLIHTGKIQCELGADVTVKADEANRGFFHVTTGKRKYYMHPVESRTGALRMEDGRLGAMWLQLGNKSMLMDQRAGQRLADECATNEQRLIAEQMKANNTPGLLDDLKK</sequence>
<feature type="region of interest" description="Disordered" evidence="1">
    <location>
        <begin position="59"/>
        <end position="90"/>
    </location>
</feature>
<evidence type="ECO:0000256" key="1">
    <source>
        <dbReference type="SAM" id="MobiDB-lite"/>
    </source>
</evidence>
<keyword evidence="3" id="KW-1185">Reference proteome</keyword>
<evidence type="ECO:0000313" key="3">
    <source>
        <dbReference type="Proteomes" id="UP001549320"/>
    </source>
</evidence>
<proteinExistence type="predicted"/>
<evidence type="ECO:0000313" key="2">
    <source>
        <dbReference type="EMBL" id="MET4575604.1"/>
    </source>
</evidence>
<organism evidence="2 3">
    <name type="scientific">Ottowia thiooxydans</name>
    <dbReference type="NCBI Taxonomy" id="219182"/>
    <lineage>
        <taxon>Bacteria</taxon>
        <taxon>Pseudomonadati</taxon>
        <taxon>Pseudomonadota</taxon>
        <taxon>Betaproteobacteria</taxon>
        <taxon>Burkholderiales</taxon>
        <taxon>Comamonadaceae</taxon>
        <taxon>Ottowia</taxon>
    </lineage>
</organism>
<feature type="compositionally biased region" description="Low complexity" evidence="1">
    <location>
        <begin position="59"/>
        <end position="83"/>
    </location>
</feature>
<dbReference type="Proteomes" id="UP001549320">
    <property type="component" value="Unassembled WGS sequence"/>
</dbReference>